<dbReference type="EMBL" id="GGEC01007918">
    <property type="protein sequence ID" value="MBW88401.1"/>
    <property type="molecule type" value="Transcribed_RNA"/>
</dbReference>
<sequence length="41" mass="4697">MTPGANRSSLLAAMVPTSRRPRRHRKLRCLRLLSFFLSLVS</sequence>
<proteinExistence type="predicted"/>
<name>A0A2P2J4I7_RHIMU</name>
<organism evidence="1">
    <name type="scientific">Rhizophora mucronata</name>
    <name type="common">Asiatic mangrove</name>
    <dbReference type="NCBI Taxonomy" id="61149"/>
    <lineage>
        <taxon>Eukaryota</taxon>
        <taxon>Viridiplantae</taxon>
        <taxon>Streptophyta</taxon>
        <taxon>Embryophyta</taxon>
        <taxon>Tracheophyta</taxon>
        <taxon>Spermatophyta</taxon>
        <taxon>Magnoliopsida</taxon>
        <taxon>eudicotyledons</taxon>
        <taxon>Gunneridae</taxon>
        <taxon>Pentapetalae</taxon>
        <taxon>rosids</taxon>
        <taxon>fabids</taxon>
        <taxon>Malpighiales</taxon>
        <taxon>Rhizophoraceae</taxon>
        <taxon>Rhizophora</taxon>
    </lineage>
</organism>
<protein>
    <submittedName>
        <fullName evidence="1">Uncharacterized protein</fullName>
    </submittedName>
</protein>
<accession>A0A2P2J4I7</accession>
<dbReference type="AlphaFoldDB" id="A0A2P2J4I7"/>
<reference evidence="1" key="1">
    <citation type="submission" date="2018-02" db="EMBL/GenBank/DDBJ databases">
        <title>Rhizophora mucronata_Transcriptome.</title>
        <authorList>
            <person name="Meera S.P."/>
            <person name="Sreeshan A."/>
            <person name="Augustine A."/>
        </authorList>
    </citation>
    <scope>NUCLEOTIDE SEQUENCE</scope>
    <source>
        <tissue evidence="1">Leaf</tissue>
    </source>
</reference>
<evidence type="ECO:0000313" key="1">
    <source>
        <dbReference type="EMBL" id="MBW88401.1"/>
    </source>
</evidence>